<dbReference type="NCBIfam" id="TIGR00225">
    <property type="entry name" value="prc"/>
    <property type="match status" value="1"/>
</dbReference>
<dbReference type="CDD" id="cd06782">
    <property type="entry name" value="cpPDZ_CPP-like"/>
    <property type="match status" value="1"/>
</dbReference>
<dbReference type="Gene3D" id="3.90.226.10">
    <property type="entry name" value="2-enoyl-CoA Hydratase, Chain A, domain 1"/>
    <property type="match status" value="1"/>
</dbReference>
<protein>
    <submittedName>
        <fullName evidence="8">Carboxyl-terminal proteinase</fullName>
    </submittedName>
</protein>
<dbReference type="GO" id="GO:0004175">
    <property type="term" value="F:endopeptidase activity"/>
    <property type="evidence" value="ECO:0000318"/>
    <property type="project" value="GO_Central"/>
</dbReference>
<dbReference type="Gene3D" id="2.30.42.10">
    <property type="match status" value="1"/>
</dbReference>
<dbReference type="InterPro" id="IPR036034">
    <property type="entry name" value="PDZ_sf"/>
</dbReference>
<dbReference type="PROSITE" id="PS50106">
    <property type="entry name" value="PDZ"/>
    <property type="match status" value="1"/>
</dbReference>
<dbReference type="InterPro" id="IPR005151">
    <property type="entry name" value="Tail-specific_protease"/>
</dbReference>
<dbReference type="SMART" id="SM00228">
    <property type="entry name" value="PDZ"/>
    <property type="match status" value="1"/>
</dbReference>
<dbReference type="GO" id="GO:0008236">
    <property type="term" value="F:serine-type peptidase activity"/>
    <property type="evidence" value="ECO:0007669"/>
    <property type="project" value="UniProtKB-KW"/>
</dbReference>
<dbReference type="Pfam" id="PF03572">
    <property type="entry name" value="Peptidase_S41"/>
    <property type="match status" value="1"/>
</dbReference>
<dbReference type="PATRIC" id="fig|243090.15.peg.3575"/>
<name>Q7UNS4_RHOBA</name>
<keyword evidence="9" id="KW-1185">Reference proteome</keyword>
<dbReference type="CDD" id="cd07560">
    <property type="entry name" value="Peptidase_S41_CPP"/>
    <property type="match status" value="1"/>
</dbReference>
<dbReference type="SUPFAM" id="SSF50156">
    <property type="entry name" value="PDZ domain-like"/>
    <property type="match status" value="1"/>
</dbReference>
<sequence length="495" mass="54104">MGAIVIPWRRSRSSPQSDSAMLPRNLTLLLSVLVISFACYAIYLRTRSAMMVGEAIEMIDRYYVEPVDRRELLTSAMAGMTSTLDQHSEYIPPVSYQAFQDTIQQEFAGIGIYVDQPVEGEPVRVITPLVGSPALRAGLMPGDAILEVDGEYVGDMDIRSVSERLRGPIATTVQLLVERGEEKLEVKVQRDTIQLESVIGDYRNGGNEWVYRLKQHPDIVYVRMTSFGDKTVSELRSVLSRLMPKPDVSGFVLDLRGNGGGLLTAAVDVCDMFLSSGRIVSTKTRGGVVEDEVSATAGTLVPPDMPVAILIDEHSASASEIVAAALQDHGRATIVGTRSYGKGTVQNILPLEYGRSALRLTVAKYYRPSDQNIHRGVDDTEEDVWGVSPDPGMDVKIAEDDIRQLARFWEEASYPSLKNRDLKDAHLKLADPDEEVDSDAAPDASSNEASNSTEEDAVVTERSPAESAWELDTPLRTAVEAIRSAKSSKQISAAA</sequence>
<dbReference type="InterPro" id="IPR029045">
    <property type="entry name" value="ClpP/crotonase-like_dom_sf"/>
</dbReference>
<evidence type="ECO:0000313" key="8">
    <source>
        <dbReference type="EMBL" id="CAD75344.1"/>
    </source>
</evidence>
<dbReference type="EnsemblBacteria" id="CAD75344">
    <property type="protein sequence ID" value="CAD75344"/>
    <property type="gene ID" value="RB7408"/>
</dbReference>
<dbReference type="SUPFAM" id="SSF52096">
    <property type="entry name" value="ClpP/crotonase"/>
    <property type="match status" value="1"/>
</dbReference>
<dbReference type="AlphaFoldDB" id="Q7UNS4"/>
<organism evidence="8 9">
    <name type="scientific">Rhodopirellula baltica (strain DSM 10527 / NCIMB 13988 / SH1)</name>
    <dbReference type="NCBI Taxonomy" id="243090"/>
    <lineage>
        <taxon>Bacteria</taxon>
        <taxon>Pseudomonadati</taxon>
        <taxon>Planctomycetota</taxon>
        <taxon>Planctomycetia</taxon>
        <taxon>Pirellulales</taxon>
        <taxon>Pirellulaceae</taxon>
        <taxon>Rhodopirellula</taxon>
    </lineage>
</organism>
<proteinExistence type="inferred from homology"/>
<dbReference type="GO" id="GO:0030288">
    <property type="term" value="C:outer membrane-bounded periplasmic space"/>
    <property type="evidence" value="ECO:0000318"/>
    <property type="project" value="GO_Central"/>
</dbReference>
<dbReference type="eggNOG" id="COG0793">
    <property type="taxonomic scope" value="Bacteria"/>
</dbReference>
<dbReference type="GO" id="GO:0006508">
    <property type="term" value="P:proteolysis"/>
    <property type="evidence" value="ECO:0007669"/>
    <property type="project" value="UniProtKB-KW"/>
</dbReference>
<gene>
    <name evidence="8" type="primary">ctpA</name>
    <name evidence="8" type="ordered locus">RB7408</name>
</gene>
<evidence type="ECO:0000256" key="6">
    <source>
        <dbReference type="SAM" id="MobiDB-lite"/>
    </source>
</evidence>
<dbReference type="OrthoDB" id="9812068at2"/>
<keyword evidence="3 5" id="KW-0378">Hydrolase</keyword>
<dbReference type="PANTHER" id="PTHR32060:SF30">
    <property type="entry name" value="CARBOXY-TERMINAL PROCESSING PROTEASE CTPA"/>
    <property type="match status" value="1"/>
</dbReference>
<evidence type="ECO:0000259" key="7">
    <source>
        <dbReference type="PROSITE" id="PS50106"/>
    </source>
</evidence>
<dbReference type="InterPro" id="IPR041489">
    <property type="entry name" value="PDZ_6"/>
</dbReference>
<dbReference type="Gene3D" id="3.30.750.44">
    <property type="match status" value="1"/>
</dbReference>
<accession>Q7UNS4</accession>
<feature type="region of interest" description="Disordered" evidence="6">
    <location>
        <begin position="433"/>
        <end position="473"/>
    </location>
</feature>
<dbReference type="STRING" id="243090.RB7408"/>
<dbReference type="Proteomes" id="UP000001025">
    <property type="component" value="Chromosome"/>
</dbReference>
<feature type="compositionally biased region" description="Low complexity" evidence="6">
    <location>
        <begin position="443"/>
        <end position="452"/>
    </location>
</feature>
<feature type="domain" description="PDZ" evidence="7">
    <location>
        <begin position="100"/>
        <end position="166"/>
    </location>
</feature>
<evidence type="ECO:0000256" key="2">
    <source>
        <dbReference type="ARBA" id="ARBA00022670"/>
    </source>
</evidence>
<keyword evidence="4 5" id="KW-0720">Serine protease</keyword>
<dbReference type="SMART" id="SM00245">
    <property type="entry name" value="TSPc"/>
    <property type="match status" value="1"/>
</dbReference>
<reference evidence="8 9" key="1">
    <citation type="journal article" date="2003" name="Proc. Natl. Acad. Sci. U.S.A.">
        <title>Complete genome sequence of the marine planctomycete Pirellula sp. strain 1.</title>
        <authorList>
            <person name="Gloeckner F.O."/>
            <person name="Kube M."/>
            <person name="Bauer M."/>
            <person name="Teeling H."/>
            <person name="Lombardot T."/>
            <person name="Ludwig W."/>
            <person name="Gade D."/>
            <person name="Beck A."/>
            <person name="Borzym K."/>
            <person name="Heitmann K."/>
            <person name="Rabus R."/>
            <person name="Schlesner H."/>
            <person name="Amann R."/>
            <person name="Reinhardt R."/>
        </authorList>
    </citation>
    <scope>NUCLEOTIDE SEQUENCE [LARGE SCALE GENOMIC DNA]</scope>
    <source>
        <strain evidence="9">DSM 10527 / NCIMB 13988 / SH1</strain>
    </source>
</reference>
<keyword evidence="2 5" id="KW-0645">Protease</keyword>
<evidence type="ECO:0000256" key="1">
    <source>
        <dbReference type="ARBA" id="ARBA00009179"/>
    </source>
</evidence>
<dbReference type="KEGG" id="rba:RB7408"/>
<dbReference type="EMBL" id="BX294146">
    <property type="protein sequence ID" value="CAD75344.1"/>
    <property type="molecule type" value="Genomic_DNA"/>
</dbReference>
<evidence type="ECO:0000256" key="4">
    <source>
        <dbReference type="ARBA" id="ARBA00022825"/>
    </source>
</evidence>
<dbReference type="InterPro" id="IPR001478">
    <property type="entry name" value="PDZ"/>
</dbReference>
<dbReference type="GO" id="GO:0007165">
    <property type="term" value="P:signal transduction"/>
    <property type="evidence" value="ECO:0000318"/>
    <property type="project" value="GO_Central"/>
</dbReference>
<dbReference type="HOGENOM" id="CLU_017295_1_2_0"/>
<dbReference type="Pfam" id="PF17820">
    <property type="entry name" value="PDZ_6"/>
    <property type="match status" value="1"/>
</dbReference>
<evidence type="ECO:0000313" key="9">
    <source>
        <dbReference type="Proteomes" id="UP000001025"/>
    </source>
</evidence>
<evidence type="ECO:0000256" key="5">
    <source>
        <dbReference type="RuleBase" id="RU004404"/>
    </source>
</evidence>
<dbReference type="InterPro" id="IPR004447">
    <property type="entry name" value="Peptidase_S41A"/>
</dbReference>
<comment type="similarity">
    <text evidence="1 5">Belongs to the peptidase S41A family.</text>
</comment>
<evidence type="ECO:0000256" key="3">
    <source>
        <dbReference type="ARBA" id="ARBA00022801"/>
    </source>
</evidence>
<dbReference type="InParanoid" id="Q7UNS4"/>
<dbReference type="PANTHER" id="PTHR32060">
    <property type="entry name" value="TAIL-SPECIFIC PROTEASE"/>
    <property type="match status" value="1"/>
</dbReference>